<evidence type="ECO:0000313" key="8">
    <source>
        <dbReference type="EMBL" id="RGU45910.1"/>
    </source>
</evidence>
<dbReference type="Proteomes" id="UP000283360">
    <property type="component" value="Unassembled WGS sequence"/>
</dbReference>
<evidence type="ECO:0000313" key="16">
    <source>
        <dbReference type="Proteomes" id="UP000285693"/>
    </source>
</evidence>
<dbReference type="GeneID" id="92824408"/>
<dbReference type="EMBL" id="BSCI01000005">
    <property type="protein sequence ID" value="GLG86581.1"/>
    <property type="molecule type" value="Genomic_DNA"/>
</dbReference>
<evidence type="ECO:0000313" key="10">
    <source>
        <dbReference type="EMBL" id="RHG55643.1"/>
    </source>
</evidence>
<reference evidence="4" key="5">
    <citation type="submission" date="2022-09" db="EMBL/GenBank/DDBJ databases">
        <title>Draft genome sequence of Coprococcus comes strain 31264.</title>
        <authorList>
            <person name="Atsushi H."/>
            <person name="Moriya O."/>
            <person name="Mitsuo S."/>
        </authorList>
    </citation>
    <scope>NUCLEOTIDE SEQUENCE</scope>
    <source>
        <strain evidence="4">JCM 31264</strain>
    </source>
</reference>
<name>A0A173ZX93_9FIRM</name>
<reference evidence="11 12" key="1">
    <citation type="submission" date="2015-09" db="EMBL/GenBank/DDBJ databases">
        <authorList>
            <consortium name="Pathogen Informatics"/>
        </authorList>
    </citation>
    <scope>NUCLEOTIDE SEQUENCE [LARGE SCALE GENOMIC DNA]</scope>
    <source>
        <strain evidence="3 11">2789STDY5834866</strain>
        <strain evidence="2 12">2789STDY5834962</strain>
    </source>
</reference>
<keyword evidence="1" id="KW-1133">Transmembrane helix</keyword>
<keyword evidence="1" id="KW-0812">Transmembrane</keyword>
<dbReference type="Proteomes" id="UP000286595">
    <property type="component" value="Unassembled WGS sequence"/>
</dbReference>
<evidence type="ECO:0000313" key="11">
    <source>
        <dbReference type="Proteomes" id="UP000095362"/>
    </source>
</evidence>
<evidence type="ECO:0000313" key="12">
    <source>
        <dbReference type="Proteomes" id="UP000095727"/>
    </source>
</evidence>
<evidence type="ECO:0000313" key="7">
    <source>
        <dbReference type="EMBL" id="RGT91907.1"/>
    </source>
</evidence>
<dbReference type="Proteomes" id="UP000554488">
    <property type="component" value="Unassembled WGS sequence"/>
</dbReference>
<dbReference type="OrthoDB" id="9917567at2"/>
<dbReference type="PaxDb" id="410072-ERS852525_01901"/>
<dbReference type="Proteomes" id="UP000260655">
    <property type="component" value="Unassembled WGS sequence"/>
</dbReference>
<proteinExistence type="predicted"/>
<dbReference type="Proteomes" id="UP000285693">
    <property type="component" value="Unassembled WGS sequence"/>
</dbReference>
<dbReference type="RefSeq" id="WP_008369357.1">
    <property type="nucleotide sequence ID" value="NZ_BSCI01000005.1"/>
</dbReference>
<evidence type="ECO:0000313" key="6">
    <source>
        <dbReference type="EMBL" id="RGJ24929.1"/>
    </source>
</evidence>
<evidence type="ECO:0000313" key="15">
    <source>
        <dbReference type="Proteomes" id="UP000284579"/>
    </source>
</evidence>
<dbReference type="EMBL" id="QSOV01000003">
    <property type="protein sequence ID" value="RGJ24929.1"/>
    <property type="molecule type" value="Genomic_DNA"/>
</dbReference>
<dbReference type="AlphaFoldDB" id="A0A173ZX93"/>
<reference evidence="13 14" key="2">
    <citation type="submission" date="2018-08" db="EMBL/GenBank/DDBJ databases">
        <title>A genome reference for cultivated species of the human gut microbiota.</title>
        <authorList>
            <person name="Zou Y."/>
            <person name="Xue W."/>
            <person name="Luo G."/>
        </authorList>
    </citation>
    <scope>NUCLEOTIDE SEQUENCE [LARGE SCALE GENOMIC DNA]</scope>
    <source>
        <strain evidence="8 16">AF16-31</strain>
        <strain evidence="7 14">AF18-12LB</strain>
        <strain evidence="10 17">AM22-12LB</strain>
        <strain evidence="9 15">AM23-3</strain>
        <strain evidence="6 13">TM07-19</strain>
    </source>
</reference>
<dbReference type="Proteomes" id="UP000095362">
    <property type="component" value="Unassembled WGS sequence"/>
</dbReference>
<evidence type="ECO:0000313" key="9">
    <source>
        <dbReference type="EMBL" id="RHF82364.1"/>
    </source>
</evidence>
<dbReference type="STRING" id="410072.ERS852525_01901"/>
<dbReference type="EMBL" id="QRIM01000030">
    <property type="protein sequence ID" value="RHG55643.1"/>
    <property type="molecule type" value="Genomic_DNA"/>
</dbReference>
<evidence type="ECO:0000313" key="4">
    <source>
        <dbReference type="EMBL" id="GLG86581.1"/>
    </source>
</evidence>
<gene>
    <name evidence="4" type="ORF">comes_11260</name>
    <name evidence="10" type="ORF">DW252_16510</name>
    <name evidence="9" type="ORF">DW656_11315</name>
    <name evidence="8" type="ORF">DWW65_06755</name>
    <name evidence="7" type="ORF">DWX03_02610</name>
    <name evidence="6" type="ORF">DXD67_04075</name>
    <name evidence="3" type="ORF">ERS852481_00828</name>
    <name evidence="2" type="ORF">ERS852574_00727</name>
    <name evidence="5" type="ORF">HUU93_14465</name>
</gene>
<reference evidence="5 18" key="4">
    <citation type="submission" date="2020-07" db="EMBL/GenBank/DDBJ databases">
        <title>Bacterial metabolism rescues the inhibition of intestinal drug absorption by food and drug additives.</title>
        <authorList>
            <person name="Zou L."/>
            <person name="Spanogiannopoulos P."/>
            <person name="Chien H.-C."/>
            <person name="Pieper L.M."/>
            <person name="Cai W."/>
            <person name="Khuri N."/>
            <person name="Pottel J."/>
            <person name="Vora B."/>
            <person name="Ni Z."/>
            <person name="Tsakalozou E."/>
            <person name="Zhang W."/>
            <person name="Shoichet B.K."/>
            <person name="Giacomini K.M."/>
            <person name="Turnbaugh P.J."/>
        </authorList>
    </citation>
    <scope>NUCLEOTIDE SEQUENCE [LARGE SCALE GENOMIC DNA]</scope>
    <source>
        <strain evidence="5 18">F22</strain>
    </source>
</reference>
<evidence type="ECO:0000313" key="3">
    <source>
        <dbReference type="EMBL" id="CUN80026.1"/>
    </source>
</evidence>
<evidence type="ECO:0000313" key="14">
    <source>
        <dbReference type="Proteomes" id="UP000283360"/>
    </source>
</evidence>
<dbReference type="EMBL" id="QRXY01000007">
    <property type="protein sequence ID" value="RGU45910.1"/>
    <property type="molecule type" value="Genomic_DNA"/>
</dbReference>
<evidence type="ECO:0000256" key="1">
    <source>
        <dbReference type="SAM" id="Phobius"/>
    </source>
</evidence>
<evidence type="ECO:0000313" key="2">
    <source>
        <dbReference type="EMBL" id="CUM79191.1"/>
    </source>
</evidence>
<evidence type="ECO:0000313" key="13">
    <source>
        <dbReference type="Proteomes" id="UP000260655"/>
    </source>
</evidence>
<protein>
    <submittedName>
        <fullName evidence="3">Uncharacterized protein</fullName>
    </submittedName>
</protein>
<dbReference type="EMBL" id="QRHO01000015">
    <property type="protein sequence ID" value="RHF82364.1"/>
    <property type="molecule type" value="Genomic_DNA"/>
</dbReference>
<reference evidence="4" key="6">
    <citation type="submission" date="2022-11" db="EMBL/GenBank/DDBJ databases">
        <title>Draft genome sequence of Coprococcus comes strain 31264.</title>
        <authorList>
            <person name="Hisatomi A."/>
            <person name="Ohkuma M."/>
            <person name="Sakamoto M."/>
        </authorList>
    </citation>
    <scope>NUCLEOTIDE SEQUENCE</scope>
    <source>
        <strain evidence="4">JCM 31264</strain>
    </source>
</reference>
<dbReference type="EMBL" id="CYXR01000004">
    <property type="protein sequence ID" value="CUM79191.1"/>
    <property type="molecule type" value="Genomic_DNA"/>
</dbReference>
<dbReference type="Proteomes" id="UP000284579">
    <property type="component" value="Unassembled WGS sequence"/>
</dbReference>
<dbReference type="Proteomes" id="UP000095727">
    <property type="component" value="Unassembled WGS sequence"/>
</dbReference>
<sequence length="70" mass="8040">MSFFGGYSKRGRQLEEQDKKFLEFKKQMSDQNIVFEKGDYLAMVLGAFWALWPALAITLAVIVGISLFFL</sequence>
<dbReference type="EMBL" id="CYZK01000004">
    <property type="protein sequence ID" value="CUN80026.1"/>
    <property type="molecule type" value="Genomic_DNA"/>
</dbReference>
<dbReference type="Proteomes" id="UP001145109">
    <property type="component" value="Unassembled WGS sequence"/>
</dbReference>
<evidence type="ECO:0000313" key="18">
    <source>
        <dbReference type="Proteomes" id="UP000554488"/>
    </source>
</evidence>
<evidence type="ECO:0000313" key="5">
    <source>
        <dbReference type="EMBL" id="NUN87775.1"/>
    </source>
</evidence>
<keyword evidence="14" id="KW-1185">Reference proteome</keyword>
<dbReference type="EMBL" id="JABWDC010000084">
    <property type="protein sequence ID" value="NUN87775.1"/>
    <property type="molecule type" value="Genomic_DNA"/>
</dbReference>
<evidence type="ECO:0000313" key="17">
    <source>
        <dbReference type="Proteomes" id="UP000286595"/>
    </source>
</evidence>
<keyword evidence="1" id="KW-0472">Membrane</keyword>
<reference evidence="5 18" key="3">
    <citation type="submission" date="2020-04" db="EMBL/GenBank/DDBJ databases">
        <authorList>
            <person name="Pieper L."/>
        </authorList>
    </citation>
    <scope>NUCLEOTIDE SEQUENCE [LARGE SCALE GENOMIC DNA]</scope>
    <source>
        <strain evidence="5 18">F22</strain>
    </source>
</reference>
<feature type="transmembrane region" description="Helical" evidence="1">
    <location>
        <begin position="40"/>
        <end position="69"/>
    </location>
</feature>
<accession>A0A173ZX93</accession>
<organism evidence="3 11">
    <name type="scientific">Coprococcus comes</name>
    <dbReference type="NCBI Taxonomy" id="410072"/>
    <lineage>
        <taxon>Bacteria</taxon>
        <taxon>Bacillati</taxon>
        <taxon>Bacillota</taxon>
        <taxon>Clostridia</taxon>
        <taxon>Lachnospirales</taxon>
        <taxon>Lachnospiraceae</taxon>
        <taxon>Coprococcus</taxon>
    </lineage>
</organism>
<dbReference type="EMBL" id="QRXJ01000003">
    <property type="protein sequence ID" value="RGT91907.1"/>
    <property type="molecule type" value="Genomic_DNA"/>
</dbReference>